<evidence type="ECO:0000313" key="6">
    <source>
        <dbReference type="EMBL" id="KAJ3052856.1"/>
    </source>
</evidence>
<evidence type="ECO:0000256" key="1">
    <source>
        <dbReference type="ARBA" id="ARBA00022723"/>
    </source>
</evidence>
<keyword evidence="3" id="KW-0904">Protein phosphatase</keyword>
<dbReference type="InterPro" id="IPR001932">
    <property type="entry name" value="PPM-type_phosphatase-like_dom"/>
</dbReference>
<evidence type="ECO:0000256" key="3">
    <source>
        <dbReference type="ARBA" id="ARBA00022912"/>
    </source>
</evidence>
<name>A0AAD5SEA1_9FUNG</name>
<proteinExistence type="predicted"/>
<accession>A0AAD5SEA1</accession>
<keyword evidence="7" id="KW-1185">Reference proteome</keyword>
<dbReference type="SUPFAM" id="SSF81606">
    <property type="entry name" value="PP2C-like"/>
    <property type="match status" value="1"/>
</dbReference>
<feature type="domain" description="PPM-type phosphatase" evidence="5">
    <location>
        <begin position="56"/>
        <end position="170"/>
    </location>
</feature>
<dbReference type="PROSITE" id="PS01032">
    <property type="entry name" value="PPM_1"/>
    <property type="match status" value="1"/>
</dbReference>
<dbReference type="Gene3D" id="3.60.40.10">
    <property type="entry name" value="PPM-type phosphatase domain"/>
    <property type="match status" value="1"/>
</dbReference>
<evidence type="ECO:0000256" key="4">
    <source>
        <dbReference type="SAM" id="MobiDB-lite"/>
    </source>
</evidence>
<dbReference type="InterPro" id="IPR000222">
    <property type="entry name" value="PP2C_BS"/>
</dbReference>
<dbReference type="GO" id="GO:0046872">
    <property type="term" value="F:metal ion binding"/>
    <property type="evidence" value="ECO:0007669"/>
    <property type="project" value="UniProtKB-KW"/>
</dbReference>
<gene>
    <name evidence="6" type="ORF">HK097_005517</name>
</gene>
<protein>
    <recommendedName>
        <fullName evidence="5">PPM-type phosphatase domain-containing protein</fullName>
    </recommendedName>
</protein>
<keyword evidence="1" id="KW-0479">Metal-binding</keyword>
<dbReference type="GO" id="GO:0004721">
    <property type="term" value="F:phosphoprotein phosphatase activity"/>
    <property type="evidence" value="ECO:0007669"/>
    <property type="project" value="UniProtKB-KW"/>
</dbReference>
<reference evidence="6" key="1">
    <citation type="submission" date="2020-05" db="EMBL/GenBank/DDBJ databases">
        <title>Phylogenomic resolution of chytrid fungi.</title>
        <authorList>
            <person name="Stajich J.E."/>
            <person name="Amses K."/>
            <person name="Simmons R."/>
            <person name="Seto K."/>
            <person name="Myers J."/>
            <person name="Bonds A."/>
            <person name="Quandt C.A."/>
            <person name="Barry K."/>
            <person name="Liu P."/>
            <person name="Grigoriev I."/>
            <person name="Longcore J.E."/>
            <person name="James T.Y."/>
        </authorList>
    </citation>
    <scope>NUCLEOTIDE SEQUENCE</scope>
    <source>
        <strain evidence="6">JEL0318</strain>
    </source>
</reference>
<comment type="caution">
    <text evidence="6">The sequence shown here is derived from an EMBL/GenBank/DDBJ whole genome shotgun (WGS) entry which is preliminary data.</text>
</comment>
<dbReference type="AlphaFoldDB" id="A0AAD5SEA1"/>
<keyword evidence="2" id="KW-0378">Hydrolase</keyword>
<sequence length="170" mass="18645">MGLFDDLPPSVAKQPTPYPSAGSKRKTVEPPDTREDGANSLRQIKRQHLETERQFTVHGCGLSVKGRRDYQQDRYTLINTPSPSQPFTAFYGIYDGHGGSAISTHLQQTLHTHISTNLTQAPLPSLVSKKRKALTSVITKAFEDCDKEIVKKWPEAKEGSVASGVGQANA</sequence>
<dbReference type="EMBL" id="JADGJD010000259">
    <property type="protein sequence ID" value="KAJ3052856.1"/>
    <property type="molecule type" value="Genomic_DNA"/>
</dbReference>
<evidence type="ECO:0000259" key="5">
    <source>
        <dbReference type="PROSITE" id="PS51746"/>
    </source>
</evidence>
<dbReference type="Proteomes" id="UP001212841">
    <property type="component" value="Unassembled WGS sequence"/>
</dbReference>
<feature type="region of interest" description="Disordered" evidence="4">
    <location>
        <begin position="1"/>
        <end position="38"/>
    </location>
</feature>
<evidence type="ECO:0000313" key="7">
    <source>
        <dbReference type="Proteomes" id="UP001212841"/>
    </source>
</evidence>
<organism evidence="6 7">
    <name type="scientific">Rhizophlyctis rosea</name>
    <dbReference type="NCBI Taxonomy" id="64517"/>
    <lineage>
        <taxon>Eukaryota</taxon>
        <taxon>Fungi</taxon>
        <taxon>Fungi incertae sedis</taxon>
        <taxon>Chytridiomycota</taxon>
        <taxon>Chytridiomycota incertae sedis</taxon>
        <taxon>Chytridiomycetes</taxon>
        <taxon>Rhizophlyctidales</taxon>
        <taxon>Rhizophlyctidaceae</taxon>
        <taxon>Rhizophlyctis</taxon>
    </lineage>
</organism>
<evidence type="ECO:0000256" key="2">
    <source>
        <dbReference type="ARBA" id="ARBA00022801"/>
    </source>
</evidence>
<dbReference type="PROSITE" id="PS51746">
    <property type="entry name" value="PPM_2"/>
    <property type="match status" value="1"/>
</dbReference>
<dbReference type="InterPro" id="IPR036457">
    <property type="entry name" value="PPM-type-like_dom_sf"/>
</dbReference>
<feature type="compositionally biased region" description="Basic and acidic residues" evidence="4">
    <location>
        <begin position="26"/>
        <end position="37"/>
    </location>
</feature>